<evidence type="ECO:0000256" key="6">
    <source>
        <dbReference type="ARBA" id="ARBA00023242"/>
    </source>
</evidence>
<dbReference type="Pfam" id="PF15412">
    <property type="entry name" value="Nse4-Nse3_bdg"/>
    <property type="match status" value="1"/>
</dbReference>
<feature type="region of interest" description="Disordered" evidence="8">
    <location>
        <begin position="159"/>
        <end position="179"/>
    </location>
</feature>
<dbReference type="GO" id="GO:0006310">
    <property type="term" value="P:DNA recombination"/>
    <property type="evidence" value="ECO:0007669"/>
    <property type="project" value="UniProtKB-UniRule"/>
</dbReference>
<dbReference type="EMBL" id="MCFC01000002">
    <property type="protein sequence ID" value="ORY35008.1"/>
    <property type="molecule type" value="Genomic_DNA"/>
</dbReference>
<keyword evidence="3 7" id="KW-0227">DNA damage</keyword>
<evidence type="ECO:0000256" key="3">
    <source>
        <dbReference type="ARBA" id="ARBA00022763"/>
    </source>
</evidence>
<comment type="caution">
    <text evidence="11">The sequence shown here is derived from an EMBL/GenBank/DDBJ whole genome shotgun (WGS) entry which is preliminary data.</text>
</comment>
<dbReference type="InParanoid" id="A0A1Y2BJR2"/>
<proteinExistence type="inferred from homology"/>
<comment type="function">
    <text evidence="7">Component of the SMC5-SMC6 complex, that promotes sister chromatid alignment after DNA damage and facilitates double-stranded DNA breaks (DSBs) repair via homologous recombination between sister chromatids.</text>
</comment>
<keyword evidence="5 7" id="KW-0234">DNA repair</keyword>
<dbReference type="Proteomes" id="UP000193986">
    <property type="component" value="Unassembled WGS sequence"/>
</dbReference>
<accession>A0A1Y2BJR2</accession>
<dbReference type="InterPro" id="IPR029225">
    <property type="entry name" value="Nse4_Nse3-bd"/>
</dbReference>
<evidence type="ECO:0000256" key="4">
    <source>
        <dbReference type="ARBA" id="ARBA00023172"/>
    </source>
</evidence>
<feature type="domain" description="Non-structural maintenance of chromosome element 4 C-terminal" evidence="9">
    <location>
        <begin position="270"/>
        <end position="358"/>
    </location>
</feature>
<sequence>MSTAGPSGIQAHPDSEPEDDSVSPNRQTQTKKRKRHSHIELEDAFRHEDPIQLAKLNAQYRAKQSEAEDNLANLANVTAAEIQKNIKDTNDLFSEVRLSIGVATLDAKVIISSSDAVLGLAQKLKDDNNAFDTDNFMIRIKTLLGLDRLELEDIDVDDEEDEIDESLESGGRSRRNRARKGRIGDWEKVGWMAASLTRRVPGVEFMYGPLAVEHKKRAAPNRQRRGDVAPEQRPEEIDLSKSNTEAKDDTLTNVRIVGKTMEALDPEGEGINLFKLVINPDSFGQTVENLFYVSFLIKEARAGITVKEDGEIFVFQRHQDDVERDTDGRILMNQAVMELDQETWEEAKRIFKITKSAIPHRDYSKLAVPGSRSWYS</sequence>
<evidence type="ECO:0000256" key="5">
    <source>
        <dbReference type="ARBA" id="ARBA00023204"/>
    </source>
</evidence>
<keyword evidence="6 7" id="KW-0539">Nucleus</keyword>
<dbReference type="GO" id="GO:0005634">
    <property type="term" value="C:nucleus"/>
    <property type="evidence" value="ECO:0007669"/>
    <property type="project" value="UniProtKB-SubCell"/>
</dbReference>
<organism evidence="11 12">
    <name type="scientific">Naematelia encephala</name>
    <dbReference type="NCBI Taxonomy" id="71784"/>
    <lineage>
        <taxon>Eukaryota</taxon>
        <taxon>Fungi</taxon>
        <taxon>Dikarya</taxon>
        <taxon>Basidiomycota</taxon>
        <taxon>Agaricomycotina</taxon>
        <taxon>Tremellomycetes</taxon>
        <taxon>Tremellales</taxon>
        <taxon>Naemateliaceae</taxon>
        <taxon>Naematelia</taxon>
    </lineage>
</organism>
<dbReference type="GO" id="GO:0006281">
    <property type="term" value="P:DNA repair"/>
    <property type="evidence" value="ECO:0007669"/>
    <property type="project" value="UniProtKB-UniRule"/>
</dbReference>
<protein>
    <recommendedName>
        <fullName evidence="7">Non-structural maintenance of chromosomes element 4</fullName>
    </recommendedName>
</protein>
<reference evidence="11 12" key="1">
    <citation type="submission" date="2016-07" db="EMBL/GenBank/DDBJ databases">
        <title>Pervasive Adenine N6-methylation of Active Genes in Fungi.</title>
        <authorList>
            <consortium name="DOE Joint Genome Institute"/>
            <person name="Mondo S.J."/>
            <person name="Dannebaum R.O."/>
            <person name="Kuo R.C."/>
            <person name="Labutti K."/>
            <person name="Haridas S."/>
            <person name="Kuo A."/>
            <person name="Salamov A."/>
            <person name="Ahrendt S.R."/>
            <person name="Lipzen A."/>
            <person name="Sullivan W."/>
            <person name="Andreopoulos W.B."/>
            <person name="Clum A."/>
            <person name="Lindquist E."/>
            <person name="Daum C."/>
            <person name="Ramamoorthy G.K."/>
            <person name="Gryganskyi A."/>
            <person name="Culley D."/>
            <person name="Magnuson J.K."/>
            <person name="James T.Y."/>
            <person name="O'Malley M.A."/>
            <person name="Stajich J.E."/>
            <person name="Spatafora J.W."/>
            <person name="Visel A."/>
            <person name="Grigoriev I.V."/>
        </authorList>
    </citation>
    <scope>NUCLEOTIDE SEQUENCE [LARGE SCALE GENOMIC DNA]</scope>
    <source>
        <strain evidence="11 12">68-887.2</strain>
    </source>
</reference>
<dbReference type="InterPro" id="IPR014854">
    <property type="entry name" value="Nse4_C"/>
</dbReference>
<evidence type="ECO:0000256" key="2">
    <source>
        <dbReference type="ARBA" id="ARBA00008997"/>
    </source>
</evidence>
<comment type="subunit">
    <text evidence="7">Component of the SMC5-SMC6 complex.</text>
</comment>
<feature type="domain" description="Nse4/EID protein Nse3/MAGE-binding" evidence="10">
    <location>
        <begin position="106"/>
        <end position="161"/>
    </location>
</feature>
<feature type="region of interest" description="Disordered" evidence="8">
    <location>
        <begin position="216"/>
        <end position="243"/>
    </location>
</feature>
<keyword evidence="12" id="KW-1185">Reference proteome</keyword>
<keyword evidence="4 7" id="KW-0233">DNA recombination</keyword>
<evidence type="ECO:0000256" key="7">
    <source>
        <dbReference type="RuleBase" id="RU365071"/>
    </source>
</evidence>
<comment type="similarity">
    <text evidence="2 7">Belongs to the NSE4 family.</text>
</comment>
<evidence type="ECO:0000256" key="8">
    <source>
        <dbReference type="SAM" id="MobiDB-lite"/>
    </source>
</evidence>
<gene>
    <name evidence="11" type="ORF">BCR39DRAFT_516034</name>
</gene>
<evidence type="ECO:0000256" key="1">
    <source>
        <dbReference type="ARBA" id="ARBA00004123"/>
    </source>
</evidence>
<dbReference type="PANTHER" id="PTHR16140:SF0">
    <property type="entry name" value="NON-STRUCTURAL MAINTENANCE OF CHROMOSOMES ELEMENT 4"/>
    <property type="match status" value="1"/>
</dbReference>
<name>A0A1Y2BJR2_9TREE</name>
<dbReference type="PANTHER" id="PTHR16140">
    <property type="entry name" value="NON-STRUCTURAL MAINTENANCE OF CHROMOSOMES ELEMENT 4"/>
    <property type="match status" value="1"/>
</dbReference>
<evidence type="ECO:0000259" key="10">
    <source>
        <dbReference type="Pfam" id="PF15412"/>
    </source>
</evidence>
<comment type="subcellular location">
    <subcellularLocation>
        <location evidence="1 7">Nucleus</location>
    </subcellularLocation>
</comment>
<feature type="region of interest" description="Disordered" evidence="8">
    <location>
        <begin position="1"/>
        <end position="40"/>
    </location>
</feature>
<dbReference type="Pfam" id="PF08743">
    <property type="entry name" value="Nse4_C"/>
    <property type="match status" value="1"/>
</dbReference>
<dbReference type="OrthoDB" id="361242at2759"/>
<dbReference type="AlphaFoldDB" id="A0A1Y2BJR2"/>
<feature type="compositionally biased region" description="Basic and acidic residues" evidence="8">
    <location>
        <begin position="224"/>
        <end position="243"/>
    </location>
</feature>
<evidence type="ECO:0000313" key="12">
    <source>
        <dbReference type="Proteomes" id="UP000193986"/>
    </source>
</evidence>
<evidence type="ECO:0000313" key="11">
    <source>
        <dbReference type="EMBL" id="ORY35008.1"/>
    </source>
</evidence>
<dbReference type="STRING" id="71784.A0A1Y2BJR2"/>
<dbReference type="FunCoup" id="A0A1Y2BJR2">
    <property type="interactions" value="222"/>
</dbReference>
<dbReference type="InterPro" id="IPR027786">
    <property type="entry name" value="Nse4/EID"/>
</dbReference>
<dbReference type="GO" id="GO:0030915">
    <property type="term" value="C:Smc5-Smc6 complex"/>
    <property type="evidence" value="ECO:0007669"/>
    <property type="project" value="UniProtKB-UniRule"/>
</dbReference>
<evidence type="ECO:0000259" key="9">
    <source>
        <dbReference type="Pfam" id="PF08743"/>
    </source>
</evidence>